<dbReference type="AlphaFoldDB" id="A0A380U6W5"/>
<gene>
    <name evidence="1" type="ORF">NCTC10308_02651</name>
</gene>
<accession>A0A380U6W5</accession>
<evidence type="ECO:0000313" key="1">
    <source>
        <dbReference type="EMBL" id="SUT97946.1"/>
    </source>
</evidence>
<organism evidence="1 2">
    <name type="scientific">Acinetobacter johnsonii</name>
    <dbReference type="NCBI Taxonomy" id="40214"/>
    <lineage>
        <taxon>Bacteria</taxon>
        <taxon>Pseudomonadati</taxon>
        <taxon>Pseudomonadota</taxon>
        <taxon>Gammaproteobacteria</taxon>
        <taxon>Moraxellales</taxon>
        <taxon>Moraxellaceae</taxon>
        <taxon>Acinetobacter</taxon>
    </lineage>
</organism>
<reference evidence="1 2" key="1">
    <citation type="submission" date="2018-06" db="EMBL/GenBank/DDBJ databases">
        <authorList>
            <consortium name="Pathogen Informatics"/>
            <person name="Doyle S."/>
        </authorList>
    </citation>
    <scope>NUCLEOTIDE SEQUENCE [LARGE SCALE GENOMIC DNA]</scope>
    <source>
        <strain evidence="1 2">NCTC10308</strain>
    </source>
</reference>
<dbReference type="EMBL" id="UFRV01000006">
    <property type="protein sequence ID" value="SUT97946.1"/>
    <property type="molecule type" value="Genomic_DNA"/>
</dbReference>
<name>A0A380U6W5_ACIJO</name>
<protein>
    <submittedName>
        <fullName evidence="1">Uncharacterized protein</fullName>
    </submittedName>
</protein>
<evidence type="ECO:0000313" key="2">
    <source>
        <dbReference type="Proteomes" id="UP000254227"/>
    </source>
</evidence>
<sequence length="67" mass="7925">MTLIEQYHDFSQLTHEGLMFSFFPFVHPQKIIHAQFIVKATEFLNMNLVHFGVRLNHFYSCDHSGIN</sequence>
<dbReference type="Proteomes" id="UP000254227">
    <property type="component" value="Unassembled WGS sequence"/>
</dbReference>
<proteinExistence type="predicted"/>